<dbReference type="EMBL" id="JAUKPO010000014">
    <property type="protein sequence ID" value="MDO1448829.1"/>
    <property type="molecule type" value="Genomic_DNA"/>
</dbReference>
<sequence>MIIYGIDYGSKLAGTTVVAWVDTLAKFIHLTSSQKKEDADLFIHTTLLKLKPATVFMDAPLSLPGVYTHLANCHDYFFREADKQLQTMSPMFLGGLTARAIKLKRELEALSIPVYETYPAAQAIRLGLVETGYKKSSVAIPAIVRLLENHMTPFILPNNPLTTWHQVDALLALLAGLRFMNKQHEVFGNEVEGAILV</sequence>
<protein>
    <submittedName>
        <fullName evidence="1">DUF429 domain-containing protein</fullName>
    </submittedName>
</protein>
<organism evidence="1 2">
    <name type="scientific">Rhodocytophaga aerolata</name>
    <dbReference type="NCBI Taxonomy" id="455078"/>
    <lineage>
        <taxon>Bacteria</taxon>
        <taxon>Pseudomonadati</taxon>
        <taxon>Bacteroidota</taxon>
        <taxon>Cytophagia</taxon>
        <taxon>Cytophagales</taxon>
        <taxon>Rhodocytophagaceae</taxon>
        <taxon>Rhodocytophaga</taxon>
    </lineage>
</organism>
<proteinExistence type="predicted"/>
<evidence type="ECO:0000313" key="1">
    <source>
        <dbReference type="EMBL" id="MDO1448829.1"/>
    </source>
</evidence>
<comment type="caution">
    <text evidence="1">The sequence shown here is derived from an EMBL/GenBank/DDBJ whole genome shotgun (WGS) entry which is preliminary data.</text>
</comment>
<dbReference type="Proteomes" id="UP001168528">
    <property type="component" value="Unassembled WGS sequence"/>
</dbReference>
<keyword evidence="2" id="KW-1185">Reference proteome</keyword>
<dbReference type="RefSeq" id="WP_302039630.1">
    <property type="nucleotide sequence ID" value="NZ_JAUKPO010000014.1"/>
</dbReference>
<evidence type="ECO:0000313" key="2">
    <source>
        <dbReference type="Proteomes" id="UP001168528"/>
    </source>
</evidence>
<reference evidence="1" key="1">
    <citation type="submission" date="2023-07" db="EMBL/GenBank/DDBJ databases">
        <title>The genome sequence of Rhodocytophaga aerolata KACC 12507.</title>
        <authorList>
            <person name="Zhang X."/>
        </authorList>
    </citation>
    <scope>NUCLEOTIDE SEQUENCE</scope>
    <source>
        <strain evidence="1">KACC 12507</strain>
    </source>
</reference>
<name>A0ABT8R9R0_9BACT</name>
<gene>
    <name evidence="1" type="ORF">Q0590_21305</name>
</gene>
<accession>A0ABT8R9R0</accession>